<dbReference type="STRING" id="56216.A0A1A6G1W5"/>
<organism evidence="3 4">
    <name type="scientific">Neotoma lepida</name>
    <name type="common">Desert woodrat</name>
    <dbReference type="NCBI Taxonomy" id="56216"/>
    <lineage>
        <taxon>Eukaryota</taxon>
        <taxon>Metazoa</taxon>
        <taxon>Chordata</taxon>
        <taxon>Craniata</taxon>
        <taxon>Vertebrata</taxon>
        <taxon>Euteleostomi</taxon>
        <taxon>Mammalia</taxon>
        <taxon>Eutheria</taxon>
        <taxon>Euarchontoglires</taxon>
        <taxon>Glires</taxon>
        <taxon>Rodentia</taxon>
        <taxon>Myomorpha</taxon>
        <taxon>Muroidea</taxon>
        <taxon>Cricetidae</taxon>
        <taxon>Neotominae</taxon>
        <taxon>Neotoma</taxon>
    </lineage>
</organism>
<feature type="domain" description="Heterogeneous nuclear ribonucleoprotein A1/A2 C-terminal" evidence="2">
    <location>
        <begin position="59"/>
        <end position="96"/>
    </location>
</feature>
<dbReference type="Pfam" id="PF11627">
    <property type="entry name" value="HnRNPA1_LC"/>
    <property type="match status" value="1"/>
</dbReference>
<dbReference type="OrthoDB" id="9844485at2759"/>
<sequence>MAITVKQEMANASSSQRVTILVTEEASVVMVPFVAAVVEEYFVAVGMAIMDGNDGSNFGDVRRYSDFGNYNNQSSNFGAMKGRNIGGKSSSPYGGGGQYFKSQNQ</sequence>
<dbReference type="EMBL" id="LZPO01108136">
    <property type="protein sequence ID" value="OBS59382.1"/>
    <property type="molecule type" value="Genomic_DNA"/>
</dbReference>
<name>A0A1A6G1W5_NEOLE</name>
<feature type="non-terminal residue" evidence="3">
    <location>
        <position position="105"/>
    </location>
</feature>
<evidence type="ECO:0000259" key="2">
    <source>
        <dbReference type="Pfam" id="PF11627"/>
    </source>
</evidence>
<evidence type="ECO:0000256" key="1">
    <source>
        <dbReference type="SAM" id="MobiDB-lite"/>
    </source>
</evidence>
<proteinExistence type="predicted"/>
<comment type="caution">
    <text evidence="3">The sequence shown here is derived from an EMBL/GenBank/DDBJ whole genome shotgun (WGS) entry which is preliminary data.</text>
</comment>
<protein>
    <recommendedName>
        <fullName evidence="2">Heterogeneous nuclear ribonucleoprotein A1/A2 C-terminal domain-containing protein</fullName>
    </recommendedName>
</protein>
<dbReference type="AlphaFoldDB" id="A0A1A6G1W5"/>
<evidence type="ECO:0000313" key="3">
    <source>
        <dbReference type="EMBL" id="OBS59382.1"/>
    </source>
</evidence>
<reference evidence="3 4" key="1">
    <citation type="submission" date="2016-06" db="EMBL/GenBank/DDBJ databases">
        <title>The Draft Genome Sequence and Annotation of the Desert Woodrat Neotoma lepida.</title>
        <authorList>
            <person name="Campbell M."/>
            <person name="Oakeson K.F."/>
            <person name="Yandell M."/>
            <person name="Halpert J.R."/>
            <person name="Dearing D."/>
        </authorList>
    </citation>
    <scope>NUCLEOTIDE SEQUENCE [LARGE SCALE GENOMIC DNA]</scope>
    <source>
        <strain evidence="3">417</strain>
        <tissue evidence="3">Liver</tissue>
    </source>
</reference>
<dbReference type="Proteomes" id="UP000092124">
    <property type="component" value="Unassembled WGS sequence"/>
</dbReference>
<accession>A0A1A6G1W5</accession>
<dbReference type="InterPro" id="IPR021662">
    <property type="entry name" value="HnRNPA1/A2_C"/>
</dbReference>
<evidence type="ECO:0000313" key="4">
    <source>
        <dbReference type="Proteomes" id="UP000092124"/>
    </source>
</evidence>
<gene>
    <name evidence="3" type="ORF">A6R68_09494</name>
</gene>
<keyword evidence="4" id="KW-1185">Reference proteome</keyword>
<feature type="region of interest" description="Disordered" evidence="1">
    <location>
        <begin position="81"/>
        <end position="105"/>
    </location>
</feature>